<dbReference type="AlphaFoldDB" id="A0ABD3KHF3"/>
<gene>
    <name evidence="1" type="ORF">ACJRO7_019305</name>
</gene>
<accession>A0ABD3KHF3</accession>
<sequence length="58" mass="6275">MAGSESKDRERGGATMAAGVIAGLSSGRKNMKAPGRDARIFRDEFAKDPAGYFRDLRK</sequence>
<dbReference type="Proteomes" id="UP001634007">
    <property type="component" value="Unassembled WGS sequence"/>
</dbReference>
<dbReference type="EMBL" id="JBJKBG010000005">
    <property type="protein sequence ID" value="KAL3737759.1"/>
    <property type="molecule type" value="Genomic_DNA"/>
</dbReference>
<evidence type="ECO:0000313" key="2">
    <source>
        <dbReference type="Proteomes" id="UP001634007"/>
    </source>
</evidence>
<evidence type="ECO:0000313" key="1">
    <source>
        <dbReference type="EMBL" id="KAL3737759.1"/>
    </source>
</evidence>
<organism evidence="1 2">
    <name type="scientific">Eucalyptus globulus</name>
    <name type="common">Tasmanian blue gum</name>
    <dbReference type="NCBI Taxonomy" id="34317"/>
    <lineage>
        <taxon>Eukaryota</taxon>
        <taxon>Viridiplantae</taxon>
        <taxon>Streptophyta</taxon>
        <taxon>Embryophyta</taxon>
        <taxon>Tracheophyta</taxon>
        <taxon>Spermatophyta</taxon>
        <taxon>Magnoliopsida</taxon>
        <taxon>eudicotyledons</taxon>
        <taxon>Gunneridae</taxon>
        <taxon>Pentapetalae</taxon>
        <taxon>rosids</taxon>
        <taxon>malvids</taxon>
        <taxon>Myrtales</taxon>
        <taxon>Myrtaceae</taxon>
        <taxon>Myrtoideae</taxon>
        <taxon>Eucalypteae</taxon>
        <taxon>Eucalyptus</taxon>
    </lineage>
</organism>
<dbReference type="InterPro" id="IPR039926">
    <property type="entry name" value="Egg_app_1"/>
</dbReference>
<proteinExistence type="predicted"/>
<protein>
    <submittedName>
        <fullName evidence="1">Uncharacterized protein</fullName>
    </submittedName>
</protein>
<name>A0ABD3KHF3_EUCGL</name>
<keyword evidence="2" id="KW-1185">Reference proteome</keyword>
<dbReference type="PANTHER" id="PTHR33333">
    <property type="entry name" value="ERYTHROCYTE MEMBRANE PROTEIN 1-LIKE"/>
    <property type="match status" value="1"/>
</dbReference>
<comment type="caution">
    <text evidence="1">The sequence shown here is derived from an EMBL/GenBank/DDBJ whole genome shotgun (WGS) entry which is preliminary data.</text>
</comment>
<dbReference type="PANTHER" id="PTHR33333:SF32">
    <property type="entry name" value="PSAD1"/>
    <property type="match status" value="1"/>
</dbReference>
<reference evidence="1 2" key="1">
    <citation type="submission" date="2024-11" db="EMBL/GenBank/DDBJ databases">
        <title>Chromosome-level genome assembly of Eucalyptus globulus Labill. provides insights into its genome evolution.</title>
        <authorList>
            <person name="Li X."/>
        </authorList>
    </citation>
    <scope>NUCLEOTIDE SEQUENCE [LARGE SCALE GENOMIC DNA]</scope>
    <source>
        <strain evidence="1">CL2024</strain>
        <tissue evidence="1">Fresh tender leaves</tissue>
    </source>
</reference>